<reference evidence="10" key="1">
    <citation type="journal article" date="2019" name="Int. J. Syst. Evol. Microbiol.">
        <title>The Global Catalogue of Microorganisms (GCM) 10K type strain sequencing project: providing services to taxonomists for standard genome sequencing and annotation.</title>
        <authorList>
            <consortium name="The Broad Institute Genomics Platform"/>
            <consortium name="The Broad Institute Genome Sequencing Center for Infectious Disease"/>
            <person name="Wu L."/>
            <person name="Ma J."/>
        </authorList>
    </citation>
    <scope>NUCLEOTIDE SEQUENCE [LARGE SCALE GENOMIC DNA]</scope>
    <source>
        <strain evidence="10">NBRC 113072</strain>
    </source>
</reference>
<feature type="binding site" evidence="6">
    <location>
        <position position="62"/>
    </location>
    <ligand>
        <name>Zn(2+)</name>
        <dbReference type="ChEBI" id="CHEBI:29105"/>
        <label>1</label>
    </ligand>
</feature>
<feature type="binding site" evidence="6">
    <location>
        <position position="154"/>
    </location>
    <ligand>
        <name>Zn(2+)</name>
        <dbReference type="ChEBI" id="CHEBI:29105"/>
        <label>1</label>
    </ligand>
</feature>
<dbReference type="Gene3D" id="3.20.20.140">
    <property type="entry name" value="Metal-dependent hydrolases"/>
    <property type="match status" value="1"/>
</dbReference>
<evidence type="ECO:0000259" key="8">
    <source>
        <dbReference type="Pfam" id="PF12890"/>
    </source>
</evidence>
<dbReference type="InterPro" id="IPR024403">
    <property type="entry name" value="DHOase_cat"/>
</dbReference>
<keyword evidence="3 6" id="KW-0479">Metal-binding</keyword>
<dbReference type="Pfam" id="PF01979">
    <property type="entry name" value="Amidohydro_1"/>
    <property type="match status" value="1"/>
</dbReference>
<evidence type="ECO:0000256" key="5">
    <source>
        <dbReference type="ARBA" id="ARBA00022975"/>
    </source>
</evidence>
<evidence type="ECO:0000256" key="4">
    <source>
        <dbReference type="ARBA" id="ARBA00022801"/>
    </source>
</evidence>
<comment type="caution">
    <text evidence="9">The sequence shown here is derived from an EMBL/GenBank/DDBJ whole genome shotgun (WGS) entry which is preliminary data.</text>
</comment>
<name>A0ABQ6IPU3_9MICO</name>
<comment type="function">
    <text evidence="1 6">Catalyzes the reversible cyclization of carbamoyl aspartate to dihydroorotate.</text>
</comment>
<feature type="binding site" evidence="6">
    <location>
        <position position="94"/>
    </location>
    <ligand>
        <name>substrate</name>
    </ligand>
</feature>
<dbReference type="Pfam" id="PF12890">
    <property type="entry name" value="DHOase"/>
    <property type="match status" value="1"/>
</dbReference>
<dbReference type="PANTHER" id="PTHR43668">
    <property type="entry name" value="ALLANTOINASE"/>
    <property type="match status" value="1"/>
</dbReference>
<dbReference type="SUPFAM" id="SSF51338">
    <property type="entry name" value="Composite domain of metallo-dependent hydrolases"/>
    <property type="match status" value="1"/>
</dbReference>
<sequence>MSNDSNLLITGADILGEGRADILVRDGVVSEIGTGLSAPDDVRRIDADGLVALPGFVDPHTHLREPGREDTETIASGARAAAVGGYTAVMAMANTTPVTDTATAAEWIHDKGRRAPHVDVFPVGAVTKGLAGEELAELGLMHRSRARVSMFSDDGKCVHDPVLMRRALEYVSAFGGVVAQHAQDPRLAPHTACCHEGPYSGLLGLPAWPAAAEESIIARDIMLAKAARSRLHVCHVSTAGSVELIRWGKSQGVEVTAEATPHHLALTVELLESYDSVYKVNPPLRAMEDVEALRAGVADGTIDVIGTDHAPHGLHDKQHDFEIATFGMLGLETALSVVSTHLVAPGRMTWRDVAESMSVRPAKLAGLAGHGRPVAAGEPANIALVDPAATVVIDREQTESLSRNNPWHGRELTGRVVATVLRGRPTYLEGRVTDLAEEA</sequence>
<dbReference type="InterPro" id="IPR050138">
    <property type="entry name" value="DHOase/Allantoinase_Hydrolase"/>
</dbReference>
<dbReference type="Gene3D" id="2.30.40.10">
    <property type="entry name" value="Urease, subunit C, domain 1"/>
    <property type="match status" value="1"/>
</dbReference>
<dbReference type="PANTHER" id="PTHR43668:SF2">
    <property type="entry name" value="ALLANTOINASE"/>
    <property type="match status" value="1"/>
</dbReference>
<feature type="binding site" evidence="6">
    <location>
        <begin position="62"/>
        <end position="64"/>
    </location>
    <ligand>
        <name>substrate</name>
    </ligand>
</feature>
<accession>A0ABQ6IPU3</accession>
<dbReference type="PROSITE" id="PS00483">
    <property type="entry name" value="DIHYDROOROTASE_2"/>
    <property type="match status" value="1"/>
</dbReference>
<comment type="pathway">
    <text evidence="6">Pyrimidine metabolism; UMP biosynthesis via de novo pathway; (S)-dihydroorotate from bicarbonate: step 3/3.</text>
</comment>
<feature type="domain" description="Dihydroorotase catalytic" evidence="8">
    <location>
        <begin position="51"/>
        <end position="239"/>
    </location>
</feature>
<dbReference type="InterPro" id="IPR011059">
    <property type="entry name" value="Metal-dep_hydrolase_composite"/>
</dbReference>
<dbReference type="SUPFAM" id="SSF51556">
    <property type="entry name" value="Metallo-dependent hydrolases"/>
    <property type="match status" value="1"/>
</dbReference>
<dbReference type="RefSeq" id="WP_284303705.1">
    <property type="nucleotide sequence ID" value="NZ_BSUO01000001.1"/>
</dbReference>
<dbReference type="HAMAP" id="MF_00220_B">
    <property type="entry name" value="PyrC_classI_B"/>
    <property type="match status" value="1"/>
</dbReference>
<dbReference type="InterPro" id="IPR006680">
    <property type="entry name" value="Amidohydro-rel"/>
</dbReference>
<evidence type="ECO:0000256" key="2">
    <source>
        <dbReference type="ARBA" id="ARBA00010286"/>
    </source>
</evidence>
<evidence type="ECO:0000259" key="7">
    <source>
        <dbReference type="Pfam" id="PF01979"/>
    </source>
</evidence>
<dbReference type="InterPro" id="IPR004722">
    <property type="entry name" value="DHOase"/>
</dbReference>
<feature type="binding site" evidence="6">
    <location>
        <position position="312"/>
    </location>
    <ligand>
        <name>substrate</name>
    </ligand>
</feature>
<evidence type="ECO:0000256" key="6">
    <source>
        <dbReference type="HAMAP-Rule" id="MF_00220"/>
    </source>
</evidence>
<feature type="active site" evidence="6">
    <location>
        <position position="308"/>
    </location>
</feature>
<comment type="cofactor">
    <cofactor evidence="6">
        <name>Zn(2+)</name>
        <dbReference type="ChEBI" id="CHEBI:29105"/>
    </cofactor>
    <text evidence="6">Binds 2 Zn(2+) ions per subunit.</text>
</comment>
<keyword evidence="10" id="KW-1185">Reference proteome</keyword>
<gene>
    <name evidence="6 9" type="primary">pyrC</name>
    <name evidence="9" type="ORF">GCM10025883_19540</name>
</gene>
<feature type="binding site" evidence="6">
    <location>
        <position position="235"/>
    </location>
    <ligand>
        <name>Zn(2+)</name>
        <dbReference type="ChEBI" id="CHEBI:29105"/>
        <label>2</label>
    </ligand>
</feature>
<dbReference type="InterPro" id="IPR032466">
    <property type="entry name" value="Metal_Hydrolase"/>
</dbReference>
<feature type="domain" description="Amidohydrolase-related" evidence="7">
    <location>
        <begin position="249"/>
        <end position="424"/>
    </location>
</feature>
<dbReference type="InterPro" id="IPR002195">
    <property type="entry name" value="Dihydroorotase_CS"/>
</dbReference>
<keyword evidence="4 6" id="KW-0378">Hydrolase</keyword>
<dbReference type="NCBIfam" id="NF006836">
    <property type="entry name" value="PRK09357.1-1"/>
    <property type="match status" value="1"/>
</dbReference>
<dbReference type="Proteomes" id="UP001157126">
    <property type="component" value="Unassembled WGS sequence"/>
</dbReference>
<proteinExistence type="inferred from homology"/>
<protein>
    <recommendedName>
        <fullName evidence="6">Dihydroorotase</fullName>
        <shortName evidence="6">DHOase</shortName>
        <ecNumber evidence="6">3.5.2.3</ecNumber>
    </recommendedName>
</protein>
<feature type="binding site" evidence="6">
    <location>
        <position position="308"/>
    </location>
    <ligand>
        <name>Zn(2+)</name>
        <dbReference type="ChEBI" id="CHEBI:29105"/>
        <label>1</label>
    </ligand>
</feature>
<keyword evidence="6" id="KW-0862">Zinc</keyword>
<evidence type="ECO:0000256" key="1">
    <source>
        <dbReference type="ARBA" id="ARBA00002368"/>
    </source>
</evidence>
<organism evidence="9 10">
    <name type="scientific">Mobilicoccus caccae</name>
    <dbReference type="NCBI Taxonomy" id="1859295"/>
    <lineage>
        <taxon>Bacteria</taxon>
        <taxon>Bacillati</taxon>
        <taxon>Actinomycetota</taxon>
        <taxon>Actinomycetes</taxon>
        <taxon>Micrococcales</taxon>
        <taxon>Dermatophilaceae</taxon>
        <taxon>Mobilicoccus</taxon>
    </lineage>
</organism>
<keyword evidence="5 6" id="KW-0665">Pyrimidine biosynthesis</keyword>
<evidence type="ECO:0000313" key="9">
    <source>
        <dbReference type="EMBL" id="GMA39909.1"/>
    </source>
</evidence>
<dbReference type="NCBIfam" id="TIGR00857">
    <property type="entry name" value="pyrC_multi"/>
    <property type="match status" value="1"/>
</dbReference>
<feature type="binding site" evidence="6">
    <location>
        <position position="60"/>
    </location>
    <ligand>
        <name>Zn(2+)</name>
        <dbReference type="ChEBI" id="CHEBI:29105"/>
        <label>1</label>
    </ligand>
</feature>
<comment type="catalytic activity">
    <reaction evidence="6">
        <text>(S)-dihydroorotate + H2O = N-carbamoyl-L-aspartate + H(+)</text>
        <dbReference type="Rhea" id="RHEA:24296"/>
        <dbReference type="ChEBI" id="CHEBI:15377"/>
        <dbReference type="ChEBI" id="CHEBI:15378"/>
        <dbReference type="ChEBI" id="CHEBI:30864"/>
        <dbReference type="ChEBI" id="CHEBI:32814"/>
        <dbReference type="EC" id="3.5.2.3"/>
    </reaction>
</comment>
<dbReference type="EMBL" id="BSUO01000001">
    <property type="protein sequence ID" value="GMA39909.1"/>
    <property type="molecule type" value="Genomic_DNA"/>
</dbReference>
<feature type="binding site" evidence="6">
    <location>
        <position position="181"/>
    </location>
    <ligand>
        <name>Zn(2+)</name>
        <dbReference type="ChEBI" id="CHEBI:29105"/>
        <label>2</label>
    </ligand>
</feature>
<evidence type="ECO:0000313" key="10">
    <source>
        <dbReference type="Proteomes" id="UP001157126"/>
    </source>
</evidence>
<feature type="binding site" evidence="6">
    <location>
        <position position="281"/>
    </location>
    <ligand>
        <name>substrate</name>
    </ligand>
</feature>
<evidence type="ECO:0000256" key="3">
    <source>
        <dbReference type="ARBA" id="ARBA00022723"/>
    </source>
</evidence>
<feature type="binding site" evidence="6">
    <location>
        <begin position="326"/>
        <end position="327"/>
    </location>
    <ligand>
        <name>substrate</name>
    </ligand>
</feature>
<comment type="similarity">
    <text evidence="2 6">Belongs to the metallo-dependent hydrolases superfamily. DHOase family. Class I DHOase subfamily.</text>
</comment>
<feature type="binding site" evidence="6">
    <location>
        <position position="154"/>
    </location>
    <ligand>
        <name>Zn(2+)</name>
        <dbReference type="ChEBI" id="CHEBI:29105"/>
        <label>2</label>
    </ligand>
</feature>
<dbReference type="EC" id="3.5.2.3" evidence="6"/>
<dbReference type="CDD" id="cd01317">
    <property type="entry name" value="DHOase_IIa"/>
    <property type="match status" value="1"/>
</dbReference>